<dbReference type="InterPro" id="IPR001647">
    <property type="entry name" value="HTH_TetR"/>
</dbReference>
<reference evidence="6 7" key="1">
    <citation type="journal article" date="2018" name="Arch. Microbiol.">
        <title>New insights into the metabolic potential of the phototrophic purple bacterium Rhodopila globiformis DSM 161(T) from its draft genome sequence and evidence for a vanadium-dependent nitrogenase.</title>
        <authorList>
            <person name="Imhoff J.F."/>
            <person name="Rahn T."/>
            <person name="Kunzel S."/>
            <person name="Neulinger S.C."/>
        </authorList>
    </citation>
    <scope>NUCLEOTIDE SEQUENCE [LARGE SCALE GENOMIC DNA]</scope>
    <source>
        <strain evidence="6 7">DSM 161</strain>
    </source>
</reference>
<evidence type="ECO:0000313" key="6">
    <source>
        <dbReference type="EMBL" id="PPQ27781.1"/>
    </source>
</evidence>
<dbReference type="GO" id="GO:0003677">
    <property type="term" value="F:DNA binding"/>
    <property type="evidence" value="ECO:0007669"/>
    <property type="project" value="UniProtKB-UniRule"/>
</dbReference>
<evidence type="ECO:0000256" key="1">
    <source>
        <dbReference type="ARBA" id="ARBA00023015"/>
    </source>
</evidence>
<dbReference type="Proteomes" id="UP000239724">
    <property type="component" value="Unassembled WGS sequence"/>
</dbReference>
<dbReference type="OrthoDB" id="9787680at2"/>
<dbReference type="AlphaFoldDB" id="A0A2S6MZJ5"/>
<name>A0A2S6MZJ5_RHOGL</name>
<dbReference type="Pfam" id="PF21993">
    <property type="entry name" value="TetR_C_13_2"/>
    <property type="match status" value="1"/>
</dbReference>
<proteinExistence type="predicted"/>
<dbReference type="Gene3D" id="1.10.357.10">
    <property type="entry name" value="Tetracycline Repressor, domain 2"/>
    <property type="match status" value="1"/>
</dbReference>
<dbReference type="PRINTS" id="PR00455">
    <property type="entry name" value="HTHTETR"/>
</dbReference>
<evidence type="ECO:0000256" key="4">
    <source>
        <dbReference type="PROSITE-ProRule" id="PRU00335"/>
    </source>
</evidence>
<dbReference type="InterPro" id="IPR036271">
    <property type="entry name" value="Tet_transcr_reg_TetR-rel_C_sf"/>
</dbReference>
<keyword evidence="3" id="KW-0804">Transcription</keyword>
<feature type="DNA-binding region" description="H-T-H motif" evidence="4">
    <location>
        <begin position="22"/>
        <end position="41"/>
    </location>
</feature>
<dbReference type="EMBL" id="NHRY01000254">
    <property type="protein sequence ID" value="PPQ27781.1"/>
    <property type="molecule type" value="Genomic_DNA"/>
</dbReference>
<gene>
    <name evidence="6" type="ORF">CCS01_26310</name>
</gene>
<keyword evidence="2 4" id="KW-0238">DNA-binding</keyword>
<keyword evidence="7" id="KW-1185">Reference proteome</keyword>
<protein>
    <recommendedName>
        <fullName evidence="5">HTH tetR-type domain-containing protein</fullName>
    </recommendedName>
</protein>
<feature type="domain" description="HTH tetR-type" evidence="5">
    <location>
        <begin position="1"/>
        <end position="59"/>
    </location>
</feature>
<dbReference type="Pfam" id="PF00440">
    <property type="entry name" value="TetR_N"/>
    <property type="match status" value="1"/>
</dbReference>
<organism evidence="6 7">
    <name type="scientific">Rhodopila globiformis</name>
    <name type="common">Rhodopseudomonas globiformis</name>
    <dbReference type="NCBI Taxonomy" id="1071"/>
    <lineage>
        <taxon>Bacteria</taxon>
        <taxon>Pseudomonadati</taxon>
        <taxon>Pseudomonadota</taxon>
        <taxon>Alphaproteobacteria</taxon>
        <taxon>Acetobacterales</taxon>
        <taxon>Acetobacteraceae</taxon>
        <taxon>Rhodopila</taxon>
    </lineage>
</organism>
<dbReference type="SUPFAM" id="SSF48498">
    <property type="entry name" value="Tetracyclin repressor-like, C-terminal domain"/>
    <property type="match status" value="1"/>
</dbReference>
<accession>A0A2S6MZJ5</accession>
<dbReference type="PROSITE" id="PS50977">
    <property type="entry name" value="HTH_TETR_2"/>
    <property type="match status" value="1"/>
</dbReference>
<dbReference type="PANTHER" id="PTHR47506:SF1">
    <property type="entry name" value="HTH-TYPE TRANSCRIPTIONAL REGULATOR YJDC"/>
    <property type="match status" value="1"/>
</dbReference>
<sequence length="178" mass="18968">MADRILAAADRLFYRKGIRAVGVDAVAAEAGISKRSLYDTFPSKEALVAAYLRQRIRPLPPSDAPPAQQVLALFDQLHARFAAGDFRGCPFVNAVTELAEDCKTARAIAADYKEQRRRHIAALLARAGAGEPEALSGHIALLLEGAIVSMLIRNDPAGALQARDAAAILMQAAGALPR</sequence>
<evidence type="ECO:0000259" key="5">
    <source>
        <dbReference type="PROSITE" id="PS50977"/>
    </source>
</evidence>
<comment type="caution">
    <text evidence="6">The sequence shown here is derived from an EMBL/GenBank/DDBJ whole genome shotgun (WGS) entry which is preliminary data.</text>
</comment>
<dbReference type="InterPro" id="IPR054156">
    <property type="entry name" value="YxaF_TetR_C"/>
</dbReference>
<evidence type="ECO:0000256" key="3">
    <source>
        <dbReference type="ARBA" id="ARBA00023163"/>
    </source>
</evidence>
<evidence type="ECO:0000256" key="2">
    <source>
        <dbReference type="ARBA" id="ARBA00023125"/>
    </source>
</evidence>
<evidence type="ECO:0000313" key="7">
    <source>
        <dbReference type="Proteomes" id="UP000239724"/>
    </source>
</evidence>
<dbReference type="InterPro" id="IPR009057">
    <property type="entry name" value="Homeodomain-like_sf"/>
</dbReference>
<dbReference type="PANTHER" id="PTHR47506">
    <property type="entry name" value="TRANSCRIPTIONAL REGULATORY PROTEIN"/>
    <property type="match status" value="1"/>
</dbReference>
<dbReference type="SUPFAM" id="SSF46689">
    <property type="entry name" value="Homeodomain-like"/>
    <property type="match status" value="1"/>
</dbReference>
<keyword evidence="1" id="KW-0805">Transcription regulation</keyword>